<organism evidence="2">
    <name type="scientific">marine sediment metagenome</name>
    <dbReference type="NCBI Taxonomy" id="412755"/>
    <lineage>
        <taxon>unclassified sequences</taxon>
        <taxon>metagenomes</taxon>
        <taxon>ecological metagenomes</taxon>
    </lineage>
</organism>
<name>X1ILT4_9ZZZZ</name>
<sequence length="94" mass="9900">MHNAFDVFVDCRAAIKRFHAQLVVGGVILAATLLVLARVVTCLAAQADLALESRVMVLDMTMATTARSSDGCDGGRVSGQPEVRAARSLPVCRG</sequence>
<protein>
    <submittedName>
        <fullName evidence="2">Uncharacterized protein</fullName>
    </submittedName>
</protein>
<keyword evidence="1" id="KW-0812">Transmembrane</keyword>
<dbReference type="EMBL" id="BARU01044916">
    <property type="protein sequence ID" value="GAH82677.1"/>
    <property type="molecule type" value="Genomic_DNA"/>
</dbReference>
<proteinExistence type="predicted"/>
<evidence type="ECO:0000256" key="1">
    <source>
        <dbReference type="SAM" id="Phobius"/>
    </source>
</evidence>
<feature type="transmembrane region" description="Helical" evidence="1">
    <location>
        <begin position="22"/>
        <end position="47"/>
    </location>
</feature>
<keyword evidence="1" id="KW-0472">Membrane</keyword>
<reference evidence="2" key="1">
    <citation type="journal article" date="2014" name="Front. Microbiol.">
        <title>High frequency of phylogenetically diverse reductive dehalogenase-homologous genes in deep subseafloor sedimentary metagenomes.</title>
        <authorList>
            <person name="Kawai M."/>
            <person name="Futagami T."/>
            <person name="Toyoda A."/>
            <person name="Takaki Y."/>
            <person name="Nishi S."/>
            <person name="Hori S."/>
            <person name="Arai W."/>
            <person name="Tsubouchi T."/>
            <person name="Morono Y."/>
            <person name="Uchiyama I."/>
            <person name="Ito T."/>
            <person name="Fujiyama A."/>
            <person name="Inagaki F."/>
            <person name="Takami H."/>
        </authorList>
    </citation>
    <scope>NUCLEOTIDE SEQUENCE</scope>
    <source>
        <strain evidence="2">Expedition CK06-06</strain>
    </source>
</reference>
<accession>X1ILT4</accession>
<comment type="caution">
    <text evidence="2">The sequence shown here is derived from an EMBL/GenBank/DDBJ whole genome shotgun (WGS) entry which is preliminary data.</text>
</comment>
<gene>
    <name evidence="2" type="ORF">S03H2_68344</name>
</gene>
<dbReference type="AlphaFoldDB" id="X1ILT4"/>
<evidence type="ECO:0000313" key="2">
    <source>
        <dbReference type="EMBL" id="GAH82677.1"/>
    </source>
</evidence>
<keyword evidence="1" id="KW-1133">Transmembrane helix</keyword>